<feature type="transmembrane region" description="Helical" evidence="1">
    <location>
        <begin position="7"/>
        <end position="25"/>
    </location>
</feature>
<evidence type="ECO:0000256" key="1">
    <source>
        <dbReference type="SAM" id="Phobius"/>
    </source>
</evidence>
<comment type="caution">
    <text evidence="2">The sequence shown here is derived from an EMBL/GenBank/DDBJ whole genome shotgun (WGS) entry which is preliminary data.</text>
</comment>
<organism evidence="2 3">
    <name type="scientific">Leptospira montravelensis</name>
    <dbReference type="NCBI Taxonomy" id="2484961"/>
    <lineage>
        <taxon>Bacteria</taxon>
        <taxon>Pseudomonadati</taxon>
        <taxon>Spirochaetota</taxon>
        <taxon>Spirochaetia</taxon>
        <taxon>Leptospirales</taxon>
        <taxon>Leptospiraceae</taxon>
        <taxon>Leptospira</taxon>
    </lineage>
</organism>
<keyword evidence="1" id="KW-0472">Membrane</keyword>
<evidence type="ECO:0008006" key="4">
    <source>
        <dbReference type="Google" id="ProtNLM"/>
    </source>
</evidence>
<proteinExistence type="predicted"/>
<dbReference type="Proteomes" id="UP000297465">
    <property type="component" value="Unassembled WGS sequence"/>
</dbReference>
<keyword evidence="3" id="KW-1185">Reference proteome</keyword>
<keyword evidence="1" id="KW-0812">Transmembrane</keyword>
<gene>
    <name evidence="2" type="ORF">EHQ31_16930</name>
</gene>
<dbReference type="EMBL" id="RQFO01000017">
    <property type="protein sequence ID" value="TGL00479.1"/>
    <property type="molecule type" value="Genomic_DNA"/>
</dbReference>
<feature type="transmembrane region" description="Helical" evidence="1">
    <location>
        <begin position="71"/>
        <end position="92"/>
    </location>
</feature>
<evidence type="ECO:0000313" key="2">
    <source>
        <dbReference type="EMBL" id="TGL00479.1"/>
    </source>
</evidence>
<keyword evidence="1" id="KW-1133">Transmembrane helix</keyword>
<reference evidence="3" key="1">
    <citation type="journal article" date="2019" name="PLoS Negl. Trop. Dis.">
        <title>Revisiting the worldwide diversity of Leptospira species in the environment.</title>
        <authorList>
            <person name="Vincent A.T."/>
            <person name="Schiettekatte O."/>
            <person name="Bourhy P."/>
            <person name="Veyrier F.J."/>
            <person name="Picardeau M."/>
        </authorList>
    </citation>
    <scope>NUCLEOTIDE SEQUENCE [LARGE SCALE GENOMIC DNA]</scope>
    <source>
        <strain evidence="3">201800278</strain>
    </source>
</reference>
<evidence type="ECO:0000313" key="3">
    <source>
        <dbReference type="Proteomes" id="UP000297465"/>
    </source>
</evidence>
<name>A0ABY2LMS8_9LEPT</name>
<feature type="transmembrane region" description="Helical" evidence="1">
    <location>
        <begin position="37"/>
        <end position="59"/>
    </location>
</feature>
<feature type="transmembrane region" description="Helical" evidence="1">
    <location>
        <begin position="139"/>
        <end position="161"/>
    </location>
</feature>
<sequence>MKHLKTICIVDLLASFVIVSTTIQNNLQFSSDQSYEIVMVKFLTILSMLNFVFATFLNFYVMNGKKISKNFILVFAFIPIFLTCMNLIYNFYQTVYLSYFSQVTQDFQQSFGNNHKLINTEETAESIDHFTTQLSLLDILFVFGFAATLGIIRITWNIFWYKKISEKTG</sequence>
<accession>A0ABY2LMS8</accession>
<protein>
    <recommendedName>
        <fullName evidence="4">DUF1361 domain-containing protein</fullName>
    </recommendedName>
</protein>
<dbReference type="RefSeq" id="WP_135572246.1">
    <property type="nucleotide sequence ID" value="NZ_RQFN01000024.1"/>
</dbReference>